<feature type="region of interest" description="Disordered" evidence="1">
    <location>
        <begin position="198"/>
        <end position="226"/>
    </location>
</feature>
<feature type="compositionally biased region" description="Acidic residues" evidence="1">
    <location>
        <begin position="322"/>
        <end position="333"/>
    </location>
</feature>
<dbReference type="VEuPathDB" id="FungiDB:BCV72DRAFT_14882"/>
<proteinExistence type="predicted"/>
<dbReference type="Pfam" id="PF08766">
    <property type="entry name" value="DEK_C"/>
    <property type="match status" value="1"/>
</dbReference>
<dbReference type="PANTHER" id="PTHR13844">
    <property type="entry name" value="SWI/SNF-RELATED MATRIX-ASSOCIATED ACTIN-DEPENDENT REGULATOR OF CHROMATIN SUBFAMILY D"/>
    <property type="match status" value="1"/>
</dbReference>
<feature type="compositionally biased region" description="Basic residues" evidence="1">
    <location>
        <begin position="96"/>
        <end position="111"/>
    </location>
</feature>
<dbReference type="InterPro" id="IPR003121">
    <property type="entry name" value="SWIB_MDM2_domain"/>
</dbReference>
<dbReference type="SMART" id="SM00151">
    <property type="entry name" value="SWIB"/>
    <property type="match status" value="2"/>
</dbReference>
<dbReference type="AlphaFoldDB" id="A0A1X0SBA3"/>
<evidence type="ECO:0000313" key="4">
    <source>
        <dbReference type="EMBL" id="ORE21570.1"/>
    </source>
</evidence>
<dbReference type="InterPro" id="IPR014876">
    <property type="entry name" value="DEK_C"/>
</dbReference>
<dbReference type="CDD" id="cd10567">
    <property type="entry name" value="SWIB-MDM2_like"/>
    <property type="match status" value="2"/>
</dbReference>
<protein>
    <submittedName>
        <fullName evidence="4">SWIB-domain-containing protein</fullName>
    </submittedName>
</protein>
<dbReference type="EMBL" id="KV921277">
    <property type="protein sequence ID" value="ORE21570.1"/>
    <property type="molecule type" value="Genomic_DNA"/>
</dbReference>
<dbReference type="Pfam" id="PF02201">
    <property type="entry name" value="SWIB"/>
    <property type="match status" value="2"/>
</dbReference>
<accession>A0A1X0SBA3</accession>
<dbReference type="Gene3D" id="1.10.245.10">
    <property type="entry name" value="SWIB/MDM2 domain"/>
    <property type="match status" value="2"/>
</dbReference>
<dbReference type="InterPro" id="IPR019835">
    <property type="entry name" value="SWIB_domain"/>
</dbReference>
<evidence type="ECO:0000259" key="2">
    <source>
        <dbReference type="PROSITE" id="PS51925"/>
    </source>
</evidence>
<dbReference type="SUPFAM" id="SSF47592">
    <property type="entry name" value="SWIB/MDM2 domain"/>
    <property type="match status" value="2"/>
</dbReference>
<evidence type="ECO:0000313" key="5">
    <source>
        <dbReference type="Proteomes" id="UP000242381"/>
    </source>
</evidence>
<feature type="domain" description="DEK-C" evidence="3">
    <location>
        <begin position="9"/>
        <end position="64"/>
    </location>
</feature>
<dbReference type="PROSITE" id="PS51925">
    <property type="entry name" value="SWIB_MDM2"/>
    <property type="match status" value="2"/>
</dbReference>
<feature type="region of interest" description="Disordered" evidence="1">
    <location>
        <begin position="91"/>
        <end position="115"/>
    </location>
</feature>
<reference evidence="4 5" key="1">
    <citation type="journal article" date="2016" name="Proc. Natl. Acad. Sci. U.S.A.">
        <title>Lipid metabolic changes in an early divergent fungus govern the establishment of a mutualistic symbiosis with endobacteria.</title>
        <authorList>
            <person name="Lastovetsky O.A."/>
            <person name="Gaspar M.L."/>
            <person name="Mondo S.J."/>
            <person name="LaButti K.M."/>
            <person name="Sandor L."/>
            <person name="Grigoriev I.V."/>
            <person name="Henry S.A."/>
            <person name="Pawlowska T.E."/>
        </authorList>
    </citation>
    <scope>NUCLEOTIDE SEQUENCE [LARGE SCALE GENOMIC DNA]</scope>
    <source>
        <strain evidence="4 5">ATCC 11559</strain>
    </source>
</reference>
<evidence type="ECO:0000259" key="3">
    <source>
        <dbReference type="PROSITE" id="PS51998"/>
    </source>
</evidence>
<feature type="domain" description="DM2" evidence="2">
    <location>
        <begin position="109"/>
        <end position="194"/>
    </location>
</feature>
<dbReference type="OMA" id="FSMNKYI"/>
<gene>
    <name evidence="4" type="ORF">BCV71DRAFT_247919</name>
</gene>
<sequence length="333" mass="39431">MSDSSQSSLIDHEQYRKDIKDILSHSDLTTITAKKIRLELEKRTGQSLDGIKKQINGLIEEMFQNVHNDSNVEHGNNQDQTRRIEDLVINHQGVPTKKKTKTPKNTKKRPAEKKQRDMPLLKVLPPLSHIIKTEYCSRTQTVSKMWEYIREHNLQDEKDKRYINCDDYFTQLCDGEKRINTFTLNKYIQKYFEKLSDEEQELRKPPTTETKEPPAKKPKKNPRDMPIVKILPPLSDIIKTEYCSRTQTVSKIWEYIREHGLQNKNDRRLIDCDSKFKELCDGKEQISSFTMNKYLQKCFVKIPEEEQKAIKLQIYGDKQDNEYEDEEDEEDEE</sequence>
<feature type="compositionally biased region" description="Basic and acidic residues" evidence="1">
    <location>
        <begin position="198"/>
        <end position="215"/>
    </location>
</feature>
<feature type="domain" description="DM2" evidence="2">
    <location>
        <begin position="220"/>
        <end position="301"/>
    </location>
</feature>
<feature type="region of interest" description="Disordered" evidence="1">
    <location>
        <begin position="313"/>
        <end position="333"/>
    </location>
</feature>
<dbReference type="InterPro" id="IPR036885">
    <property type="entry name" value="SWIB_MDM2_dom_sf"/>
</dbReference>
<name>A0A1X0SBA3_RHIZD</name>
<dbReference type="Proteomes" id="UP000242381">
    <property type="component" value="Unassembled WGS sequence"/>
</dbReference>
<dbReference type="SUPFAM" id="SSF109715">
    <property type="entry name" value="DEK C-terminal domain"/>
    <property type="match status" value="1"/>
</dbReference>
<evidence type="ECO:0000256" key="1">
    <source>
        <dbReference type="SAM" id="MobiDB-lite"/>
    </source>
</evidence>
<dbReference type="PROSITE" id="PS51998">
    <property type="entry name" value="DEK_C"/>
    <property type="match status" value="1"/>
</dbReference>
<organism evidence="4 5">
    <name type="scientific">Rhizopus microsporus</name>
    <dbReference type="NCBI Taxonomy" id="58291"/>
    <lineage>
        <taxon>Eukaryota</taxon>
        <taxon>Fungi</taxon>
        <taxon>Fungi incertae sedis</taxon>
        <taxon>Mucoromycota</taxon>
        <taxon>Mucoromycotina</taxon>
        <taxon>Mucoromycetes</taxon>
        <taxon>Mucorales</taxon>
        <taxon>Mucorineae</taxon>
        <taxon>Rhizopodaceae</taxon>
        <taxon>Rhizopus</taxon>
    </lineage>
</organism>